<protein>
    <submittedName>
        <fullName evidence="2">RNA-directed DNA polymerase-like protein</fullName>
    </submittedName>
</protein>
<evidence type="ECO:0000313" key="3">
    <source>
        <dbReference type="Proteomes" id="UP000325315"/>
    </source>
</evidence>
<comment type="caution">
    <text evidence="2">The sequence shown here is derived from an EMBL/GenBank/DDBJ whole genome shotgun (WGS) entry which is preliminary data.</text>
</comment>
<dbReference type="Proteomes" id="UP000325315">
    <property type="component" value="Unassembled WGS sequence"/>
</dbReference>
<reference evidence="3" key="1">
    <citation type="journal article" date="2019" name="Plant Biotechnol. J.">
        <title>Genome sequencing of the Australian wild diploid species Gossypium australe highlights disease resistance and delayed gland morphogenesis.</title>
        <authorList>
            <person name="Cai Y."/>
            <person name="Cai X."/>
            <person name="Wang Q."/>
            <person name="Wang P."/>
            <person name="Zhang Y."/>
            <person name="Cai C."/>
            <person name="Xu Y."/>
            <person name="Wang K."/>
            <person name="Zhou Z."/>
            <person name="Wang C."/>
            <person name="Geng S."/>
            <person name="Li B."/>
            <person name="Dong Q."/>
            <person name="Hou Y."/>
            <person name="Wang H."/>
            <person name="Ai P."/>
            <person name="Liu Z."/>
            <person name="Yi F."/>
            <person name="Sun M."/>
            <person name="An G."/>
            <person name="Cheng J."/>
            <person name="Zhang Y."/>
            <person name="Shi Q."/>
            <person name="Xie Y."/>
            <person name="Shi X."/>
            <person name="Chang Y."/>
            <person name="Huang F."/>
            <person name="Chen Y."/>
            <person name="Hong S."/>
            <person name="Mi L."/>
            <person name="Sun Q."/>
            <person name="Zhang L."/>
            <person name="Zhou B."/>
            <person name="Peng R."/>
            <person name="Zhang X."/>
            <person name="Liu F."/>
        </authorList>
    </citation>
    <scope>NUCLEOTIDE SEQUENCE [LARGE SCALE GENOMIC DNA]</scope>
    <source>
        <strain evidence="3">cv. PA1801</strain>
    </source>
</reference>
<dbReference type="InterPro" id="IPR043128">
    <property type="entry name" value="Rev_trsase/Diguanyl_cyclase"/>
</dbReference>
<gene>
    <name evidence="2" type="ORF">EPI10_023679</name>
</gene>
<dbReference type="Pfam" id="PF00078">
    <property type="entry name" value="RVT_1"/>
    <property type="match status" value="1"/>
</dbReference>
<accession>A0A5B6VWB1</accession>
<dbReference type="InterPro" id="IPR053134">
    <property type="entry name" value="RNA-dir_DNA_polymerase"/>
</dbReference>
<keyword evidence="2" id="KW-0548">Nucleotidyltransferase</keyword>
<dbReference type="InterPro" id="IPR000477">
    <property type="entry name" value="RT_dom"/>
</dbReference>
<dbReference type="InterPro" id="IPR043502">
    <property type="entry name" value="DNA/RNA_pol_sf"/>
</dbReference>
<dbReference type="Gene3D" id="3.10.10.10">
    <property type="entry name" value="HIV Type 1 Reverse Transcriptase, subunit A, domain 1"/>
    <property type="match status" value="1"/>
</dbReference>
<feature type="domain" description="Reverse transcriptase" evidence="1">
    <location>
        <begin position="1"/>
        <end position="94"/>
    </location>
</feature>
<organism evidence="2 3">
    <name type="scientific">Gossypium australe</name>
    <dbReference type="NCBI Taxonomy" id="47621"/>
    <lineage>
        <taxon>Eukaryota</taxon>
        <taxon>Viridiplantae</taxon>
        <taxon>Streptophyta</taxon>
        <taxon>Embryophyta</taxon>
        <taxon>Tracheophyta</taxon>
        <taxon>Spermatophyta</taxon>
        <taxon>Magnoliopsida</taxon>
        <taxon>eudicotyledons</taxon>
        <taxon>Gunneridae</taxon>
        <taxon>Pentapetalae</taxon>
        <taxon>rosids</taxon>
        <taxon>malvids</taxon>
        <taxon>Malvales</taxon>
        <taxon>Malvaceae</taxon>
        <taxon>Malvoideae</taxon>
        <taxon>Gossypium</taxon>
    </lineage>
</organism>
<keyword evidence="3" id="KW-1185">Reference proteome</keyword>
<evidence type="ECO:0000313" key="2">
    <source>
        <dbReference type="EMBL" id="KAA3473285.1"/>
    </source>
</evidence>
<dbReference type="GO" id="GO:0003964">
    <property type="term" value="F:RNA-directed DNA polymerase activity"/>
    <property type="evidence" value="ECO:0007669"/>
    <property type="project" value="UniProtKB-KW"/>
</dbReference>
<keyword evidence="2" id="KW-0695">RNA-directed DNA polymerase</keyword>
<name>A0A5B6VWB1_9ROSI</name>
<dbReference type="CDD" id="cd01647">
    <property type="entry name" value="RT_LTR"/>
    <property type="match status" value="1"/>
</dbReference>
<sequence length="126" mass="14858">MFSKIDLRSGYYRMRVKDYDVPKIAFRTRYNHYEFLVMHFGLTNAPATFMDLMKQVFQLKLDRFVVLFIDDILIYSKIKSEHSQHLRTVLQILKCEFWLQEVGFLGHVVSVDGIHVDPSKVSAIVN</sequence>
<dbReference type="AlphaFoldDB" id="A0A5B6VWB1"/>
<dbReference type="PANTHER" id="PTHR24559:SF444">
    <property type="entry name" value="REVERSE TRANSCRIPTASE DOMAIN-CONTAINING PROTEIN"/>
    <property type="match status" value="1"/>
</dbReference>
<dbReference type="EMBL" id="SMMG02000005">
    <property type="protein sequence ID" value="KAA3473285.1"/>
    <property type="molecule type" value="Genomic_DNA"/>
</dbReference>
<dbReference type="PANTHER" id="PTHR24559">
    <property type="entry name" value="TRANSPOSON TY3-I GAG-POL POLYPROTEIN"/>
    <property type="match status" value="1"/>
</dbReference>
<proteinExistence type="predicted"/>
<dbReference type="Gene3D" id="3.30.70.270">
    <property type="match status" value="1"/>
</dbReference>
<evidence type="ECO:0000259" key="1">
    <source>
        <dbReference type="Pfam" id="PF00078"/>
    </source>
</evidence>
<dbReference type="SUPFAM" id="SSF56672">
    <property type="entry name" value="DNA/RNA polymerases"/>
    <property type="match status" value="1"/>
</dbReference>
<dbReference type="OrthoDB" id="2431547at2759"/>
<keyword evidence="2" id="KW-0808">Transferase</keyword>